<dbReference type="PANTHER" id="PTHR21666:SF288">
    <property type="entry name" value="CELL DIVISION PROTEIN YTFB"/>
    <property type="match status" value="1"/>
</dbReference>
<accession>A0A7U7G464</accession>
<dbReference type="InterPro" id="IPR016047">
    <property type="entry name" value="M23ase_b-sheet_dom"/>
</dbReference>
<comment type="cofactor">
    <cofactor evidence="1">
        <name>Zn(2+)</name>
        <dbReference type="ChEBI" id="CHEBI:29105"/>
    </cofactor>
</comment>
<feature type="region of interest" description="Disordered" evidence="8">
    <location>
        <begin position="278"/>
        <end position="309"/>
    </location>
</feature>
<dbReference type="EMBL" id="CBLY010000002">
    <property type="protein sequence ID" value="CDG32814.1"/>
    <property type="molecule type" value="Genomic_DNA"/>
</dbReference>
<name>A0A7U7G464_9PROT</name>
<evidence type="ECO:0000256" key="3">
    <source>
        <dbReference type="ARBA" id="ARBA00022723"/>
    </source>
</evidence>
<feature type="coiled-coil region" evidence="7">
    <location>
        <begin position="127"/>
        <end position="210"/>
    </location>
</feature>
<keyword evidence="4" id="KW-0378">Hydrolase</keyword>
<feature type="domain" description="M23ase beta-sheet core" evidence="9">
    <location>
        <begin position="414"/>
        <end position="503"/>
    </location>
</feature>
<evidence type="ECO:0000256" key="1">
    <source>
        <dbReference type="ARBA" id="ARBA00001947"/>
    </source>
</evidence>
<keyword evidence="6" id="KW-0482">Metalloprotease</keyword>
<evidence type="ECO:0000313" key="10">
    <source>
        <dbReference type="EMBL" id="CDG32814.1"/>
    </source>
</evidence>
<dbReference type="SUPFAM" id="SSF51261">
    <property type="entry name" value="Duplicated hybrid motif"/>
    <property type="match status" value="1"/>
</dbReference>
<protein>
    <recommendedName>
        <fullName evidence="9">M23ase beta-sheet core domain-containing protein</fullName>
    </recommendedName>
</protein>
<evidence type="ECO:0000313" key="11">
    <source>
        <dbReference type="Proteomes" id="UP000027590"/>
    </source>
</evidence>
<keyword evidence="5" id="KW-0862">Zinc</keyword>
<evidence type="ECO:0000256" key="5">
    <source>
        <dbReference type="ARBA" id="ARBA00022833"/>
    </source>
</evidence>
<organism evidence="10 11">
    <name type="scientific">Parasaccharibacter apium</name>
    <dbReference type="NCBI Taxonomy" id="1510841"/>
    <lineage>
        <taxon>Bacteria</taxon>
        <taxon>Pseudomonadati</taxon>
        <taxon>Pseudomonadota</taxon>
        <taxon>Alphaproteobacteria</taxon>
        <taxon>Acetobacterales</taxon>
        <taxon>Acetobacteraceae</taxon>
        <taxon>Parasaccharibacter</taxon>
    </lineage>
</organism>
<dbReference type="Proteomes" id="UP000027590">
    <property type="component" value="Unassembled WGS sequence"/>
</dbReference>
<evidence type="ECO:0000256" key="8">
    <source>
        <dbReference type="SAM" id="MobiDB-lite"/>
    </source>
</evidence>
<feature type="compositionally biased region" description="Polar residues" evidence="8">
    <location>
        <begin position="282"/>
        <end position="302"/>
    </location>
</feature>
<keyword evidence="2" id="KW-0645">Protease</keyword>
<keyword evidence="3" id="KW-0479">Metal-binding</keyword>
<proteinExistence type="predicted"/>
<reference evidence="10 11" key="1">
    <citation type="journal article" date="2014" name="Genome Biol. Evol.">
        <title>Acetic acid bacteria genomes reveal functional traits for adaptation to life in insect guts.</title>
        <authorList>
            <person name="Chouaia B."/>
            <person name="Gaiarsa S."/>
            <person name="Crotti E."/>
            <person name="Comandatore F."/>
            <person name="Degli Esposti M."/>
            <person name="Ricci I."/>
            <person name="Alma A."/>
            <person name="Favia G."/>
            <person name="Bandi C."/>
            <person name="Daffonchio D."/>
        </authorList>
    </citation>
    <scope>NUCLEOTIDE SEQUENCE [LARGE SCALE GENOMIC DNA]</scope>
    <source>
        <strain evidence="11">AM169</strain>
    </source>
</reference>
<dbReference type="PANTHER" id="PTHR21666">
    <property type="entry name" value="PEPTIDASE-RELATED"/>
    <property type="match status" value="1"/>
</dbReference>
<dbReference type="GO" id="GO:0046872">
    <property type="term" value="F:metal ion binding"/>
    <property type="evidence" value="ECO:0007669"/>
    <property type="project" value="UniProtKB-KW"/>
</dbReference>
<evidence type="ECO:0000256" key="7">
    <source>
        <dbReference type="SAM" id="Coils"/>
    </source>
</evidence>
<dbReference type="GO" id="GO:0004222">
    <property type="term" value="F:metalloendopeptidase activity"/>
    <property type="evidence" value="ECO:0007669"/>
    <property type="project" value="TreeGrafter"/>
</dbReference>
<sequence>MSGLSSPLLSGAPSRPSGWTDSPFSATKDIRKPIIASVPHVPVTHSCLTDLMLSDVFFKPHTIPPGKGFPGRLMLPKRTSTSLALCWLLPCLMLTCLADQHQAHAAPDQAGTLWGSNTPIPTTEAGIRKARAARRNLQQLLAQKAQLLQQKEEETRKAEAQAHLSARQLARLRQKQARLARQHMLVERHLTKVSAQLDQLSTGNDQLKAEENTILLDEATRLPALQQMNTTPELALLMPPDNPAISPAVPFALLALRHQQNRDAMADNIQRQTHLQREQMRLTDQSRTITAQETRLQTSQNEAESRAEQAAIKSEQAQQALLKQQALLTQARQSTEALTAIITVLARQEAETRRRLRAQKARFHKLHQRHKEQEVEQQDRSFNPGKGLMRGSARAPVQGRIVTRWAQPTEAGPATGLTYQTAPSAPVTAPCTGRLLFSGAFRSFGPMVILDCGQKQRLVLAGLGTLQLQSGQSVQQGGVIGQMPTRDPLLFVQLRQGTKLMDPAHFF</sequence>
<evidence type="ECO:0000256" key="4">
    <source>
        <dbReference type="ARBA" id="ARBA00022801"/>
    </source>
</evidence>
<evidence type="ECO:0000259" key="9">
    <source>
        <dbReference type="Pfam" id="PF01551"/>
    </source>
</evidence>
<dbReference type="InterPro" id="IPR050570">
    <property type="entry name" value="Cell_wall_metabolism_enzyme"/>
</dbReference>
<evidence type="ECO:0000256" key="2">
    <source>
        <dbReference type="ARBA" id="ARBA00022670"/>
    </source>
</evidence>
<feature type="compositionally biased region" description="Low complexity" evidence="8">
    <location>
        <begin position="1"/>
        <end position="18"/>
    </location>
</feature>
<keyword evidence="7" id="KW-0175">Coiled coil</keyword>
<dbReference type="AlphaFoldDB" id="A0A7U7G464"/>
<feature type="region of interest" description="Disordered" evidence="8">
    <location>
        <begin position="1"/>
        <end position="23"/>
    </location>
</feature>
<dbReference type="GO" id="GO:0006508">
    <property type="term" value="P:proteolysis"/>
    <property type="evidence" value="ECO:0007669"/>
    <property type="project" value="UniProtKB-KW"/>
</dbReference>
<dbReference type="Gene3D" id="2.70.70.10">
    <property type="entry name" value="Glucose Permease (Domain IIA)"/>
    <property type="match status" value="1"/>
</dbReference>
<feature type="region of interest" description="Disordered" evidence="8">
    <location>
        <begin position="364"/>
        <end position="394"/>
    </location>
</feature>
<comment type="caution">
    <text evidence="10">The sequence shown here is derived from an EMBL/GenBank/DDBJ whole genome shotgun (WGS) entry which is preliminary data.</text>
</comment>
<gene>
    <name evidence="10" type="ORF">SACS_0076</name>
</gene>
<reference evidence="10 11" key="2">
    <citation type="journal article" date="2014" name="PLoS ONE">
        <title>Evolution of mitochondria reconstructed from the energy metabolism of living bacteria.</title>
        <authorList>
            <person name="Degli Esposti M."/>
            <person name="Chouaia B."/>
            <person name="Comandatore F."/>
            <person name="Crotti E."/>
            <person name="Sassera D."/>
            <person name="Lievens P.M."/>
            <person name="Daffonchio D."/>
            <person name="Bandi C."/>
        </authorList>
    </citation>
    <scope>NUCLEOTIDE SEQUENCE [LARGE SCALE GENOMIC DNA]</scope>
    <source>
        <strain evidence="11">AM169</strain>
    </source>
</reference>
<dbReference type="Pfam" id="PF01551">
    <property type="entry name" value="Peptidase_M23"/>
    <property type="match status" value="1"/>
</dbReference>
<dbReference type="InterPro" id="IPR011055">
    <property type="entry name" value="Dup_hybrid_motif"/>
</dbReference>
<evidence type="ECO:0000256" key="6">
    <source>
        <dbReference type="ARBA" id="ARBA00023049"/>
    </source>
</evidence>